<dbReference type="SUPFAM" id="SSF53850">
    <property type="entry name" value="Periplasmic binding protein-like II"/>
    <property type="match status" value="1"/>
</dbReference>
<protein>
    <submittedName>
        <fullName evidence="2">Iron uptake protein A1</fullName>
    </submittedName>
</protein>
<evidence type="ECO:0000313" key="2">
    <source>
        <dbReference type="EMBL" id="OIQ94200.1"/>
    </source>
</evidence>
<dbReference type="EMBL" id="MLJW01000191">
    <property type="protein sequence ID" value="OIQ94200.1"/>
    <property type="molecule type" value="Genomic_DNA"/>
</dbReference>
<gene>
    <name evidence="2" type="primary">futA1_3</name>
    <name evidence="2" type="ORF">GALL_238290</name>
</gene>
<keyword evidence="1" id="KW-0732">Signal</keyword>
<sequence>MVVVARIHHLRRLILAMLALLATALPSFARDASLLLYNGPDRAQKILAAAKEEGSLTLYTSLEVKNLQYLIPPFEKKYGIKVNVWRAGTSMVLQRAMTEAAAGRYVVDVVHFGAPQLEALAREKILQPVQSPVFSELMAAAVPAHHEWAGTIVQLYVQAYNTKLIKKADLPKTYEDLLDPKWKGKLGIEAKSESWYATLLQAMGEEKGKKLFHDIVRRNGMSVRYGYSLLDNLVIAGEVPLALTVYQHMPQAAKEKGAPIDWFALKPTIARFNGIGIARHAPHPNAALLFYDYMLSSTGAQKAFAAMGYVPANTELPSKLGSALDIKLVDPVEELDHVEKWNKSFDEVFGNSGG</sequence>
<comment type="caution">
    <text evidence="2">The sequence shown here is derived from an EMBL/GenBank/DDBJ whole genome shotgun (WGS) entry which is preliminary data.</text>
</comment>
<dbReference type="AlphaFoldDB" id="A0A1J5RDM8"/>
<dbReference type="PANTHER" id="PTHR30006">
    <property type="entry name" value="THIAMINE-BINDING PERIPLASMIC PROTEIN-RELATED"/>
    <property type="match status" value="1"/>
</dbReference>
<organism evidence="2">
    <name type="scientific">mine drainage metagenome</name>
    <dbReference type="NCBI Taxonomy" id="410659"/>
    <lineage>
        <taxon>unclassified sequences</taxon>
        <taxon>metagenomes</taxon>
        <taxon>ecological metagenomes</taxon>
    </lineage>
</organism>
<proteinExistence type="predicted"/>
<accession>A0A1J5RDM8</accession>
<name>A0A1J5RDM8_9ZZZZ</name>
<dbReference type="Gene3D" id="3.40.190.10">
    <property type="entry name" value="Periplasmic binding protein-like II"/>
    <property type="match status" value="2"/>
</dbReference>
<dbReference type="InterPro" id="IPR006059">
    <property type="entry name" value="SBP"/>
</dbReference>
<evidence type="ECO:0000256" key="1">
    <source>
        <dbReference type="ARBA" id="ARBA00022729"/>
    </source>
</evidence>
<dbReference type="Pfam" id="PF13416">
    <property type="entry name" value="SBP_bac_8"/>
    <property type="match status" value="1"/>
</dbReference>
<reference evidence="2" key="1">
    <citation type="submission" date="2016-10" db="EMBL/GenBank/DDBJ databases">
        <title>Sequence of Gallionella enrichment culture.</title>
        <authorList>
            <person name="Poehlein A."/>
            <person name="Muehling M."/>
            <person name="Daniel R."/>
        </authorList>
    </citation>
    <scope>NUCLEOTIDE SEQUENCE</scope>
</reference>